<dbReference type="Ensembl" id="ENSAOWT00000009836.1">
    <property type="protein sequence ID" value="ENSAOWP00000008696.1"/>
    <property type="gene ID" value="ENSAOWG00000005965.1"/>
</dbReference>
<dbReference type="Gene3D" id="2.60.40.10">
    <property type="entry name" value="Immunoglobulins"/>
    <property type="match status" value="1"/>
</dbReference>
<dbReference type="GO" id="GO:0007156">
    <property type="term" value="P:homophilic cell adhesion via plasma membrane adhesion molecules"/>
    <property type="evidence" value="ECO:0007669"/>
    <property type="project" value="TreeGrafter"/>
</dbReference>
<evidence type="ECO:0000256" key="1">
    <source>
        <dbReference type="ARBA" id="ARBA00022729"/>
    </source>
</evidence>
<dbReference type="InterPro" id="IPR013783">
    <property type="entry name" value="Ig-like_fold"/>
</dbReference>
<reference evidence="4" key="1">
    <citation type="submission" date="2025-08" db="UniProtKB">
        <authorList>
            <consortium name="Ensembl"/>
        </authorList>
    </citation>
    <scope>IDENTIFICATION</scope>
</reference>
<evidence type="ECO:0000313" key="4">
    <source>
        <dbReference type="Ensembl" id="ENSAOWP00000008696.1"/>
    </source>
</evidence>
<dbReference type="PANTHER" id="PTHR45080">
    <property type="entry name" value="CONTACTIN 5"/>
    <property type="match status" value="1"/>
</dbReference>
<dbReference type="Proteomes" id="UP000694424">
    <property type="component" value="Unplaced"/>
</dbReference>
<dbReference type="GO" id="GO:0005886">
    <property type="term" value="C:plasma membrane"/>
    <property type="evidence" value="ECO:0007669"/>
    <property type="project" value="TreeGrafter"/>
</dbReference>
<keyword evidence="2" id="KW-1015">Disulfide bond</keyword>
<dbReference type="GO" id="GO:0008046">
    <property type="term" value="F:axon guidance receptor activity"/>
    <property type="evidence" value="ECO:0007669"/>
    <property type="project" value="TreeGrafter"/>
</dbReference>
<evidence type="ECO:0000313" key="5">
    <source>
        <dbReference type="Proteomes" id="UP000694424"/>
    </source>
</evidence>
<dbReference type="InterPro" id="IPR007110">
    <property type="entry name" value="Ig-like_dom"/>
</dbReference>
<dbReference type="FunFam" id="2.60.40.10:FF:000130">
    <property type="entry name" value="Hemicentin 1"/>
    <property type="match status" value="1"/>
</dbReference>
<organism evidence="4 5">
    <name type="scientific">Apteryx owenii</name>
    <name type="common">Little spotted kiwi</name>
    <dbReference type="NCBI Taxonomy" id="8824"/>
    <lineage>
        <taxon>Eukaryota</taxon>
        <taxon>Metazoa</taxon>
        <taxon>Chordata</taxon>
        <taxon>Craniata</taxon>
        <taxon>Vertebrata</taxon>
        <taxon>Euteleostomi</taxon>
        <taxon>Archelosauria</taxon>
        <taxon>Archosauria</taxon>
        <taxon>Dinosauria</taxon>
        <taxon>Saurischia</taxon>
        <taxon>Theropoda</taxon>
        <taxon>Coelurosauria</taxon>
        <taxon>Aves</taxon>
        <taxon>Palaeognathae</taxon>
        <taxon>Apterygiformes</taxon>
        <taxon>Apterygidae</taxon>
        <taxon>Apteryx</taxon>
    </lineage>
</organism>
<dbReference type="InterPro" id="IPR003599">
    <property type="entry name" value="Ig_sub"/>
</dbReference>
<dbReference type="GO" id="GO:0050808">
    <property type="term" value="P:synapse organization"/>
    <property type="evidence" value="ECO:0007669"/>
    <property type="project" value="TreeGrafter"/>
</dbReference>
<dbReference type="GO" id="GO:0030424">
    <property type="term" value="C:axon"/>
    <property type="evidence" value="ECO:0007669"/>
    <property type="project" value="TreeGrafter"/>
</dbReference>
<feature type="domain" description="Ig-like" evidence="3">
    <location>
        <begin position="42"/>
        <end position="129"/>
    </location>
</feature>
<dbReference type="PROSITE" id="PS50835">
    <property type="entry name" value="IG_LIKE"/>
    <property type="match status" value="1"/>
</dbReference>
<dbReference type="InterPro" id="IPR050958">
    <property type="entry name" value="Cell_Adh-Cytoskel_Orgn"/>
</dbReference>
<dbReference type="GO" id="GO:0043025">
    <property type="term" value="C:neuronal cell body"/>
    <property type="evidence" value="ECO:0007669"/>
    <property type="project" value="TreeGrafter"/>
</dbReference>
<accession>A0A8B9PE79</accession>
<dbReference type="SMART" id="SM00408">
    <property type="entry name" value="IGc2"/>
    <property type="match status" value="1"/>
</dbReference>
<sequence length="218" mass="23224">MGKSCVSKIWQESRNISLPLPRKLSLLYHRLCPVSLLPTALPRIQGSSKALRKVSVVKAGETVLECEAVGTPPPTVTWVKDGQPVVNGDGLLLTDQGRRLRILKAEDAGSYACLARNPLGSAVAHASLAVRGGCLRLDYGAFFGWGGGWGPPIPSTSPSALLHAALRPPMWQGERTLPSPGCSDSLDLHRVLHSPISPIAHLPKLKVSGASVQTLELR</sequence>
<dbReference type="InterPro" id="IPR013098">
    <property type="entry name" value="Ig_I-set"/>
</dbReference>
<dbReference type="SMART" id="SM00409">
    <property type="entry name" value="IG"/>
    <property type="match status" value="1"/>
</dbReference>
<evidence type="ECO:0000256" key="2">
    <source>
        <dbReference type="ARBA" id="ARBA00023157"/>
    </source>
</evidence>
<dbReference type="InterPro" id="IPR036179">
    <property type="entry name" value="Ig-like_dom_sf"/>
</dbReference>
<keyword evidence="5" id="KW-1185">Reference proteome</keyword>
<evidence type="ECO:0000259" key="3">
    <source>
        <dbReference type="PROSITE" id="PS50835"/>
    </source>
</evidence>
<dbReference type="InterPro" id="IPR003598">
    <property type="entry name" value="Ig_sub2"/>
</dbReference>
<dbReference type="SUPFAM" id="SSF48726">
    <property type="entry name" value="Immunoglobulin"/>
    <property type="match status" value="1"/>
</dbReference>
<reference evidence="4" key="2">
    <citation type="submission" date="2025-09" db="UniProtKB">
        <authorList>
            <consortium name="Ensembl"/>
        </authorList>
    </citation>
    <scope>IDENTIFICATION</scope>
</reference>
<name>A0A8B9PE79_APTOW</name>
<dbReference type="PANTHER" id="PTHR45080:SF8">
    <property type="entry name" value="IG-LIKE DOMAIN-CONTAINING PROTEIN"/>
    <property type="match status" value="1"/>
</dbReference>
<keyword evidence="1" id="KW-0732">Signal</keyword>
<proteinExistence type="predicted"/>
<dbReference type="Pfam" id="PF07679">
    <property type="entry name" value="I-set"/>
    <property type="match status" value="1"/>
</dbReference>
<dbReference type="AlphaFoldDB" id="A0A8B9PE79"/>
<protein>
    <recommendedName>
        <fullName evidence="3">Ig-like domain-containing protein</fullName>
    </recommendedName>
</protein>